<evidence type="ECO:0000256" key="7">
    <source>
        <dbReference type="RuleBase" id="RU363032"/>
    </source>
</evidence>
<evidence type="ECO:0000256" key="6">
    <source>
        <dbReference type="ARBA" id="ARBA00023136"/>
    </source>
</evidence>
<evidence type="ECO:0000256" key="1">
    <source>
        <dbReference type="ARBA" id="ARBA00004651"/>
    </source>
</evidence>
<evidence type="ECO:0000259" key="8">
    <source>
        <dbReference type="PROSITE" id="PS50928"/>
    </source>
</evidence>
<protein>
    <submittedName>
        <fullName evidence="9">ABC transporter permease</fullName>
    </submittedName>
</protein>
<evidence type="ECO:0000313" key="10">
    <source>
        <dbReference type="Proteomes" id="UP001596328"/>
    </source>
</evidence>
<evidence type="ECO:0000256" key="4">
    <source>
        <dbReference type="ARBA" id="ARBA00022692"/>
    </source>
</evidence>
<gene>
    <name evidence="9" type="ORF">ACFQE1_04940</name>
</gene>
<name>A0ABD5RWA4_9EURY</name>
<feature type="transmembrane region" description="Helical" evidence="7">
    <location>
        <begin position="213"/>
        <end position="240"/>
    </location>
</feature>
<keyword evidence="2 7" id="KW-0813">Transport</keyword>
<keyword evidence="5 7" id="KW-1133">Transmembrane helix</keyword>
<comment type="subcellular location">
    <subcellularLocation>
        <location evidence="1 7">Cell membrane</location>
        <topology evidence="1 7">Multi-pass membrane protein</topology>
    </subcellularLocation>
</comment>
<feature type="transmembrane region" description="Helical" evidence="7">
    <location>
        <begin position="29"/>
        <end position="49"/>
    </location>
</feature>
<accession>A0ABD5RWA4</accession>
<comment type="similarity">
    <text evidence="7">Belongs to the binding-protein-dependent transport system permease family.</text>
</comment>
<evidence type="ECO:0000256" key="2">
    <source>
        <dbReference type="ARBA" id="ARBA00022448"/>
    </source>
</evidence>
<dbReference type="InterPro" id="IPR000515">
    <property type="entry name" value="MetI-like"/>
</dbReference>
<dbReference type="EMBL" id="JBHSWU010000041">
    <property type="protein sequence ID" value="MFC6723735.1"/>
    <property type="molecule type" value="Genomic_DNA"/>
</dbReference>
<dbReference type="Pfam" id="PF00528">
    <property type="entry name" value="BPD_transp_1"/>
    <property type="match status" value="1"/>
</dbReference>
<dbReference type="GO" id="GO:0005886">
    <property type="term" value="C:plasma membrane"/>
    <property type="evidence" value="ECO:0007669"/>
    <property type="project" value="UniProtKB-SubCell"/>
</dbReference>
<dbReference type="Proteomes" id="UP001596328">
    <property type="component" value="Unassembled WGS sequence"/>
</dbReference>
<dbReference type="InterPro" id="IPR025966">
    <property type="entry name" value="OppC_N"/>
</dbReference>
<keyword evidence="10" id="KW-1185">Reference proteome</keyword>
<comment type="caution">
    <text evidence="9">The sequence shown here is derived from an EMBL/GenBank/DDBJ whole genome shotgun (WGS) entry which is preliminary data.</text>
</comment>
<feature type="transmembrane region" description="Helical" evidence="7">
    <location>
        <begin position="96"/>
        <end position="120"/>
    </location>
</feature>
<dbReference type="AlphaFoldDB" id="A0ABD5RWA4"/>
<feature type="transmembrane region" description="Helical" evidence="7">
    <location>
        <begin position="140"/>
        <end position="167"/>
    </location>
</feature>
<reference evidence="9 10" key="1">
    <citation type="journal article" date="2019" name="Int. J. Syst. Evol. Microbiol.">
        <title>The Global Catalogue of Microorganisms (GCM) 10K type strain sequencing project: providing services to taxonomists for standard genome sequencing and annotation.</title>
        <authorList>
            <consortium name="The Broad Institute Genomics Platform"/>
            <consortium name="The Broad Institute Genome Sequencing Center for Infectious Disease"/>
            <person name="Wu L."/>
            <person name="Ma J."/>
        </authorList>
    </citation>
    <scope>NUCLEOTIDE SEQUENCE [LARGE SCALE GENOMIC DNA]</scope>
    <source>
        <strain evidence="9 10">NBRC 111368</strain>
    </source>
</reference>
<evidence type="ECO:0000256" key="3">
    <source>
        <dbReference type="ARBA" id="ARBA00022475"/>
    </source>
</evidence>
<keyword evidence="4 7" id="KW-0812">Transmembrane</keyword>
<proteinExistence type="inferred from homology"/>
<evidence type="ECO:0000313" key="9">
    <source>
        <dbReference type="EMBL" id="MFC6723735.1"/>
    </source>
</evidence>
<dbReference type="SUPFAM" id="SSF161098">
    <property type="entry name" value="MetI-like"/>
    <property type="match status" value="1"/>
</dbReference>
<keyword evidence="3" id="KW-1003">Cell membrane</keyword>
<organism evidence="9 10">
    <name type="scientific">Halobium palmae</name>
    <dbReference type="NCBI Taxonomy" id="1776492"/>
    <lineage>
        <taxon>Archaea</taxon>
        <taxon>Methanobacteriati</taxon>
        <taxon>Methanobacteriota</taxon>
        <taxon>Stenosarchaea group</taxon>
        <taxon>Halobacteria</taxon>
        <taxon>Halobacteriales</taxon>
        <taxon>Haloferacaceae</taxon>
        <taxon>Halobium</taxon>
    </lineage>
</organism>
<dbReference type="InterPro" id="IPR035906">
    <property type="entry name" value="MetI-like_sf"/>
</dbReference>
<dbReference type="Pfam" id="PF12911">
    <property type="entry name" value="OppC_N"/>
    <property type="match status" value="1"/>
</dbReference>
<keyword evidence="6 7" id="KW-0472">Membrane</keyword>
<feature type="transmembrane region" description="Helical" evidence="7">
    <location>
        <begin position="260"/>
        <end position="282"/>
    </location>
</feature>
<evidence type="ECO:0000256" key="5">
    <source>
        <dbReference type="ARBA" id="ARBA00022989"/>
    </source>
</evidence>
<sequence length="299" mass="32445">MSLNDYKDSYIAQNIRDGINLYLSDEVTAVSLVIFICILGLGILGPLIAPYNPDTLHTINGELARSHPPTTAHLLGTTSRGADVLSRMLVGARPTLITGLLGGTVIISIGLTVGVMSGYYGGVVGGLLMRITDFFYGIPLIPTAIILVAFFGVGFWQTIVIIGFLLWRGNARVFRSQVIQIRQRPYVESARALGASDLYIITRHILPNMAGMIVLFFALGIGISILISASLAFLGVIDPFTPSWGIILRNAYDSGSMTEAWWWTLPPGLMISLTVLSTYLLGRGYERVQQVRGGEVVIQ</sequence>
<dbReference type="PANTHER" id="PTHR43386">
    <property type="entry name" value="OLIGOPEPTIDE TRANSPORT SYSTEM PERMEASE PROTEIN APPC"/>
    <property type="match status" value="1"/>
</dbReference>
<dbReference type="PANTHER" id="PTHR43386:SF1">
    <property type="entry name" value="D,D-DIPEPTIDE TRANSPORT SYSTEM PERMEASE PROTEIN DDPC-RELATED"/>
    <property type="match status" value="1"/>
</dbReference>
<dbReference type="CDD" id="cd06261">
    <property type="entry name" value="TM_PBP2"/>
    <property type="match status" value="1"/>
</dbReference>
<dbReference type="PROSITE" id="PS50928">
    <property type="entry name" value="ABC_TM1"/>
    <property type="match status" value="1"/>
</dbReference>
<dbReference type="Gene3D" id="1.10.3720.10">
    <property type="entry name" value="MetI-like"/>
    <property type="match status" value="1"/>
</dbReference>
<feature type="domain" description="ABC transmembrane type-1" evidence="8">
    <location>
        <begin position="92"/>
        <end position="282"/>
    </location>
</feature>
<dbReference type="InterPro" id="IPR050366">
    <property type="entry name" value="BP-dependent_transpt_permease"/>
</dbReference>